<evidence type="ECO:0000256" key="2">
    <source>
        <dbReference type="SAM" id="SignalP"/>
    </source>
</evidence>
<name>A0ABY0DF22_9BRAD</name>
<dbReference type="Pfam" id="PF00578">
    <property type="entry name" value="AhpC-TSA"/>
    <property type="match status" value="1"/>
</dbReference>
<dbReference type="InterPro" id="IPR050553">
    <property type="entry name" value="Thioredoxin_ResA/DsbE_sf"/>
</dbReference>
<dbReference type="InterPro" id="IPR013766">
    <property type="entry name" value="Thioredoxin_domain"/>
</dbReference>
<dbReference type="PROSITE" id="PS00194">
    <property type="entry name" value="THIOREDOXIN_1"/>
    <property type="match status" value="1"/>
</dbReference>
<comment type="caution">
    <text evidence="4">The sequence shown here is derived from an EMBL/GenBank/DDBJ whole genome shotgun (WGS) entry which is preliminary data.</text>
</comment>
<keyword evidence="2" id="KW-0732">Signal</keyword>
<dbReference type="InterPro" id="IPR036249">
    <property type="entry name" value="Thioredoxin-like_sf"/>
</dbReference>
<proteinExistence type="predicted"/>
<evidence type="ECO:0000259" key="3">
    <source>
        <dbReference type="PROSITE" id="PS51352"/>
    </source>
</evidence>
<keyword evidence="1" id="KW-0676">Redox-active center</keyword>
<dbReference type="CDD" id="cd02966">
    <property type="entry name" value="TlpA_like_family"/>
    <property type="match status" value="1"/>
</dbReference>
<reference evidence="4 5" key="1">
    <citation type="submission" date="2018-10" db="EMBL/GenBank/DDBJ databases">
        <title>Bradyrhizobium sp. nov., isolated from effective nodules of peanut in China.</title>
        <authorList>
            <person name="Li Y."/>
        </authorList>
    </citation>
    <scope>NUCLEOTIDE SEQUENCE [LARGE SCALE GENOMIC DNA]</scope>
    <source>
        <strain evidence="4 5">CCBAU 51781</strain>
    </source>
</reference>
<evidence type="ECO:0000313" key="4">
    <source>
        <dbReference type="EMBL" id="RXG91102.1"/>
    </source>
</evidence>
<evidence type="ECO:0000256" key="1">
    <source>
        <dbReference type="ARBA" id="ARBA00023284"/>
    </source>
</evidence>
<dbReference type="PANTHER" id="PTHR42852">
    <property type="entry name" value="THIOL:DISULFIDE INTERCHANGE PROTEIN DSBE"/>
    <property type="match status" value="1"/>
</dbReference>
<dbReference type="InterPro" id="IPR000866">
    <property type="entry name" value="AhpC/TSA"/>
</dbReference>
<dbReference type="PANTHER" id="PTHR42852:SF18">
    <property type="entry name" value="CHROMOSOME UNDETERMINED SCAFFOLD_47, WHOLE GENOME SHOTGUN SEQUENCE"/>
    <property type="match status" value="1"/>
</dbReference>
<sequence length="232" mass="25288">MMLVPCIGRIQSTIAVAIALAAATQLAVAQEPAKKVVLHNSPRPVAAVQFSDEEGRPRSLADFKGKVVVLNLWATWCVPCRKEMPALDRLQATLGGAELEVVPLSVDRGGHEAVRKFYSEVTIRNLAVYTDPSGQALRAVGAIGLPTTLIIDRAGQEVGRALGPAEWDSPEIADTLRAVMTGDRFAQRQDPDRLHTSLGLLRRVFDWLMSPINEVILDRETADDSSDENKSR</sequence>
<dbReference type="RefSeq" id="WP_128941255.1">
    <property type="nucleotide sequence ID" value="NZ_RDRA01000015.1"/>
</dbReference>
<feature type="domain" description="Thioredoxin" evidence="3">
    <location>
        <begin position="37"/>
        <end position="181"/>
    </location>
</feature>
<organism evidence="4 5">
    <name type="scientific">Bradyrhizobium zhanjiangense</name>
    <dbReference type="NCBI Taxonomy" id="1325107"/>
    <lineage>
        <taxon>Bacteria</taxon>
        <taxon>Pseudomonadati</taxon>
        <taxon>Pseudomonadota</taxon>
        <taxon>Alphaproteobacteria</taxon>
        <taxon>Hyphomicrobiales</taxon>
        <taxon>Nitrobacteraceae</taxon>
        <taxon>Bradyrhizobium</taxon>
    </lineage>
</organism>
<protein>
    <submittedName>
        <fullName evidence="4">TlpA family protein disulfide reductase</fullName>
    </submittedName>
</protein>
<accession>A0ABY0DF22</accession>
<dbReference type="Proteomes" id="UP000289946">
    <property type="component" value="Unassembled WGS sequence"/>
</dbReference>
<dbReference type="InterPro" id="IPR017937">
    <property type="entry name" value="Thioredoxin_CS"/>
</dbReference>
<keyword evidence="5" id="KW-1185">Reference proteome</keyword>
<dbReference type="Gene3D" id="3.40.30.10">
    <property type="entry name" value="Glutaredoxin"/>
    <property type="match status" value="1"/>
</dbReference>
<dbReference type="SUPFAM" id="SSF52833">
    <property type="entry name" value="Thioredoxin-like"/>
    <property type="match status" value="1"/>
</dbReference>
<evidence type="ECO:0000313" key="5">
    <source>
        <dbReference type="Proteomes" id="UP000289946"/>
    </source>
</evidence>
<feature type="signal peptide" evidence="2">
    <location>
        <begin position="1"/>
        <end position="29"/>
    </location>
</feature>
<dbReference type="EMBL" id="RDRA01000015">
    <property type="protein sequence ID" value="RXG91102.1"/>
    <property type="molecule type" value="Genomic_DNA"/>
</dbReference>
<gene>
    <name evidence="4" type="ORF">EAS62_25615</name>
</gene>
<dbReference type="PROSITE" id="PS51352">
    <property type="entry name" value="THIOREDOXIN_2"/>
    <property type="match status" value="1"/>
</dbReference>
<feature type="chain" id="PRO_5046759934" evidence="2">
    <location>
        <begin position="30"/>
        <end position="232"/>
    </location>
</feature>